<proteinExistence type="predicted"/>
<protein>
    <submittedName>
        <fullName evidence="1">Uncharacterized protein</fullName>
    </submittedName>
</protein>
<reference evidence="1 2" key="1">
    <citation type="submission" date="2020-10" db="EMBL/GenBank/DDBJ databases">
        <title>Connecting structure to function with the recovery of over 1000 high-quality activated sludge metagenome-assembled genomes encoding full-length rRNA genes using long-read sequencing.</title>
        <authorList>
            <person name="Singleton C.M."/>
            <person name="Petriglieri F."/>
            <person name="Kristensen J.M."/>
            <person name="Kirkegaard R.H."/>
            <person name="Michaelsen T.Y."/>
            <person name="Andersen M.H."/>
            <person name="Karst S.M."/>
            <person name="Dueholm M.S."/>
            <person name="Nielsen P.H."/>
            <person name="Albertsen M."/>
        </authorList>
    </citation>
    <scope>NUCLEOTIDE SEQUENCE [LARGE SCALE GENOMIC DNA]</scope>
    <source>
        <strain evidence="1">Lyne_18-Q3-R50-59_MAXAC.006</strain>
    </source>
</reference>
<accession>A0A936NCK9</accession>
<comment type="caution">
    <text evidence="1">The sequence shown here is derived from an EMBL/GenBank/DDBJ whole genome shotgun (WGS) entry which is preliminary data.</text>
</comment>
<name>A0A936NCK9_9ACTN</name>
<gene>
    <name evidence="1" type="ORF">IPN02_13620</name>
</gene>
<dbReference type="EMBL" id="JADJZA010000007">
    <property type="protein sequence ID" value="MBK9297842.1"/>
    <property type="molecule type" value="Genomic_DNA"/>
</dbReference>
<sequence length="100" mass="11386">MEPTPVESSPASFGWWFRSRETGRITIAQAPNPALWLFLATTFTRWVIPESGQWADVFWWVSTGALTWWAADEVIRGVNPWRRVIGVAGLVFVVLRLVGR</sequence>
<evidence type="ECO:0000313" key="2">
    <source>
        <dbReference type="Proteomes" id="UP000727993"/>
    </source>
</evidence>
<dbReference type="Proteomes" id="UP000727993">
    <property type="component" value="Unassembled WGS sequence"/>
</dbReference>
<evidence type="ECO:0000313" key="1">
    <source>
        <dbReference type="EMBL" id="MBK9297842.1"/>
    </source>
</evidence>
<organism evidence="1 2">
    <name type="scientific">Candidatus Neomicrothrix subdominans</name>
    <dbReference type="NCBI Taxonomy" id="2954438"/>
    <lineage>
        <taxon>Bacteria</taxon>
        <taxon>Bacillati</taxon>
        <taxon>Actinomycetota</taxon>
        <taxon>Acidimicrobiia</taxon>
        <taxon>Acidimicrobiales</taxon>
        <taxon>Microthrixaceae</taxon>
        <taxon>Candidatus Neomicrothrix</taxon>
    </lineage>
</organism>
<dbReference type="AlphaFoldDB" id="A0A936NCK9"/>